<dbReference type="GO" id="GO:0043235">
    <property type="term" value="C:receptor complex"/>
    <property type="evidence" value="ECO:0007669"/>
    <property type="project" value="TreeGrafter"/>
</dbReference>
<dbReference type="GO" id="GO:0005886">
    <property type="term" value="C:plasma membrane"/>
    <property type="evidence" value="ECO:0007669"/>
    <property type="project" value="TreeGrafter"/>
</dbReference>
<keyword evidence="4 18" id="KW-0808">Transferase</keyword>
<comment type="subcellular location">
    <subcellularLocation>
        <location evidence="1 18">Membrane</location>
        <topology evidence="1 18">Single-pass type I membrane protein</topology>
    </subcellularLocation>
</comment>
<feature type="domain" description="Protein kinase" evidence="20">
    <location>
        <begin position="330"/>
        <end position="657"/>
    </location>
</feature>
<feature type="region of interest" description="Disordered" evidence="19">
    <location>
        <begin position="1688"/>
        <end position="1731"/>
    </location>
</feature>
<evidence type="ECO:0000259" key="20">
    <source>
        <dbReference type="PROSITE" id="PS50011"/>
    </source>
</evidence>
<feature type="region of interest" description="Disordered" evidence="19">
    <location>
        <begin position="24"/>
        <end position="84"/>
    </location>
</feature>
<evidence type="ECO:0000256" key="3">
    <source>
        <dbReference type="ARBA" id="ARBA00022527"/>
    </source>
</evidence>
<dbReference type="PANTHER" id="PTHR23255">
    <property type="entry name" value="TRANSFORMING GROWTH FACTOR-BETA RECEPTOR TYPE I AND II"/>
    <property type="match status" value="1"/>
</dbReference>
<evidence type="ECO:0000256" key="12">
    <source>
        <dbReference type="ARBA" id="ARBA00022989"/>
    </source>
</evidence>
<feature type="compositionally biased region" description="Basic residues" evidence="19">
    <location>
        <begin position="1777"/>
        <end position="1786"/>
    </location>
</feature>
<dbReference type="InterPro" id="IPR001245">
    <property type="entry name" value="Ser-Thr/Tyr_kinase_cat_dom"/>
</dbReference>
<keyword evidence="12 18" id="KW-1133">Transmembrane helix</keyword>
<evidence type="ECO:0000256" key="5">
    <source>
        <dbReference type="ARBA" id="ARBA00022692"/>
    </source>
</evidence>
<evidence type="ECO:0000256" key="16">
    <source>
        <dbReference type="ARBA" id="ARBA00047681"/>
    </source>
</evidence>
<dbReference type="GO" id="GO:0005024">
    <property type="term" value="F:transforming growth factor beta receptor activity"/>
    <property type="evidence" value="ECO:0007669"/>
    <property type="project" value="TreeGrafter"/>
</dbReference>
<dbReference type="InterPro" id="IPR000472">
    <property type="entry name" value="Activin_recp"/>
</dbReference>
<dbReference type="EC" id="2.7.11.30" evidence="18"/>
<dbReference type="InterPro" id="IPR045860">
    <property type="entry name" value="Snake_toxin-like_sf"/>
</dbReference>
<keyword evidence="10 18" id="KW-0067">ATP-binding</keyword>
<comment type="similarity">
    <text evidence="2 18">Belongs to the protein kinase superfamily. TKL Ser/Thr protein kinase family. TGFB receptor subfamily.</text>
</comment>
<evidence type="ECO:0000256" key="9">
    <source>
        <dbReference type="ARBA" id="ARBA00022777"/>
    </source>
</evidence>
<evidence type="ECO:0000313" key="21">
    <source>
        <dbReference type="EMBL" id="GFO20435.1"/>
    </source>
</evidence>
<evidence type="ECO:0000256" key="10">
    <source>
        <dbReference type="ARBA" id="ARBA00022840"/>
    </source>
</evidence>
<evidence type="ECO:0000256" key="14">
    <source>
        <dbReference type="ARBA" id="ARBA00023170"/>
    </source>
</evidence>
<feature type="compositionally biased region" description="Basic and acidic residues" evidence="19">
    <location>
        <begin position="1698"/>
        <end position="1710"/>
    </location>
</feature>
<keyword evidence="5 18" id="KW-0812">Transmembrane</keyword>
<evidence type="ECO:0000256" key="18">
    <source>
        <dbReference type="RuleBase" id="RU361271"/>
    </source>
</evidence>
<comment type="caution">
    <text evidence="21">The sequence shown here is derived from an EMBL/GenBank/DDBJ whole genome shotgun (WGS) entry which is preliminary data.</text>
</comment>
<dbReference type="InterPro" id="IPR000333">
    <property type="entry name" value="TGFB_receptor"/>
</dbReference>
<evidence type="ECO:0000256" key="6">
    <source>
        <dbReference type="ARBA" id="ARBA00022723"/>
    </source>
</evidence>
<keyword evidence="15" id="KW-0325">Glycoprotein</keyword>
<keyword evidence="13 18" id="KW-0472">Membrane</keyword>
<comment type="cofactor">
    <cofactor evidence="18">
        <name>Mg(2+)</name>
        <dbReference type="ChEBI" id="CHEBI:18420"/>
    </cofactor>
    <cofactor evidence="18">
        <name>Mn(2+)</name>
        <dbReference type="ChEBI" id="CHEBI:29035"/>
    </cofactor>
</comment>
<dbReference type="InterPro" id="IPR011009">
    <property type="entry name" value="Kinase-like_dom_sf"/>
</dbReference>
<dbReference type="SUPFAM" id="SSF56112">
    <property type="entry name" value="Protein kinase-like (PK-like)"/>
    <property type="match status" value="1"/>
</dbReference>
<feature type="region of interest" description="Disordered" evidence="19">
    <location>
        <begin position="1093"/>
        <end position="1119"/>
    </location>
</feature>
<dbReference type="Pfam" id="PF07714">
    <property type="entry name" value="PK_Tyr_Ser-Thr"/>
    <property type="match status" value="1"/>
</dbReference>
<keyword evidence="6 18" id="KW-0479">Metal-binding</keyword>
<dbReference type="EMBL" id="BLXT01005154">
    <property type="protein sequence ID" value="GFO20435.1"/>
    <property type="molecule type" value="Genomic_DNA"/>
</dbReference>
<feature type="compositionally biased region" description="Polar residues" evidence="19">
    <location>
        <begin position="1711"/>
        <end position="1722"/>
    </location>
</feature>
<feature type="region of interest" description="Disordered" evidence="19">
    <location>
        <begin position="1539"/>
        <end position="1572"/>
    </location>
</feature>
<keyword evidence="22" id="KW-1185">Reference proteome</keyword>
<reference evidence="21 22" key="1">
    <citation type="journal article" date="2021" name="Elife">
        <title>Chloroplast acquisition without the gene transfer in kleptoplastic sea slugs, Plakobranchus ocellatus.</title>
        <authorList>
            <person name="Maeda T."/>
            <person name="Takahashi S."/>
            <person name="Yoshida T."/>
            <person name="Shimamura S."/>
            <person name="Takaki Y."/>
            <person name="Nagai Y."/>
            <person name="Toyoda A."/>
            <person name="Suzuki Y."/>
            <person name="Arimoto A."/>
            <person name="Ishii H."/>
            <person name="Satoh N."/>
            <person name="Nishiyama T."/>
            <person name="Hasebe M."/>
            <person name="Maruyama T."/>
            <person name="Minagawa J."/>
            <person name="Obokata J."/>
            <person name="Shigenobu S."/>
        </authorList>
    </citation>
    <scope>NUCLEOTIDE SEQUENCE [LARGE SCALE GENOMIC DNA]</scope>
</reference>
<proteinExistence type="inferred from homology"/>
<feature type="region of interest" description="Disordered" evidence="19">
    <location>
        <begin position="879"/>
        <end position="915"/>
    </location>
</feature>
<feature type="transmembrane region" description="Helical" evidence="18">
    <location>
        <begin position="263"/>
        <end position="289"/>
    </location>
</feature>
<feature type="region of interest" description="Disordered" evidence="19">
    <location>
        <begin position="1417"/>
        <end position="1482"/>
    </location>
</feature>
<dbReference type="GO" id="GO:0030509">
    <property type="term" value="P:BMP signaling pathway"/>
    <property type="evidence" value="ECO:0007669"/>
    <property type="project" value="TreeGrafter"/>
</dbReference>
<evidence type="ECO:0000256" key="2">
    <source>
        <dbReference type="ARBA" id="ARBA00009605"/>
    </source>
</evidence>
<dbReference type="PROSITE" id="PS50011">
    <property type="entry name" value="PROTEIN_KINASE_DOM"/>
    <property type="match status" value="1"/>
</dbReference>
<dbReference type="Gene3D" id="2.10.60.10">
    <property type="entry name" value="CD59"/>
    <property type="match status" value="1"/>
</dbReference>
<evidence type="ECO:0000256" key="7">
    <source>
        <dbReference type="ARBA" id="ARBA00022729"/>
    </source>
</evidence>
<keyword evidence="18" id="KW-0464">Manganese</keyword>
<dbReference type="Pfam" id="PF01064">
    <property type="entry name" value="Activin_recp"/>
    <property type="match status" value="1"/>
</dbReference>
<evidence type="ECO:0000256" key="4">
    <source>
        <dbReference type="ARBA" id="ARBA00022679"/>
    </source>
</evidence>
<comment type="catalytic activity">
    <reaction evidence="17 18">
        <text>L-threonyl-[receptor-protein] + ATP = O-phospho-L-threonyl-[receptor-protein] + ADP + H(+)</text>
        <dbReference type="Rhea" id="RHEA:44880"/>
        <dbReference type="Rhea" id="RHEA-COMP:11024"/>
        <dbReference type="Rhea" id="RHEA-COMP:11025"/>
        <dbReference type="ChEBI" id="CHEBI:15378"/>
        <dbReference type="ChEBI" id="CHEBI:30013"/>
        <dbReference type="ChEBI" id="CHEBI:30616"/>
        <dbReference type="ChEBI" id="CHEBI:61977"/>
        <dbReference type="ChEBI" id="CHEBI:456216"/>
        <dbReference type="EC" id="2.7.11.30"/>
    </reaction>
</comment>
<dbReference type="Gene3D" id="3.30.200.20">
    <property type="entry name" value="Phosphorylase Kinase, domain 1"/>
    <property type="match status" value="1"/>
</dbReference>
<evidence type="ECO:0000256" key="19">
    <source>
        <dbReference type="SAM" id="MobiDB-lite"/>
    </source>
</evidence>
<evidence type="ECO:0000256" key="8">
    <source>
        <dbReference type="ARBA" id="ARBA00022741"/>
    </source>
</evidence>
<feature type="compositionally biased region" description="Low complexity" evidence="19">
    <location>
        <begin position="1560"/>
        <end position="1572"/>
    </location>
</feature>
<evidence type="ECO:0000256" key="15">
    <source>
        <dbReference type="ARBA" id="ARBA00023180"/>
    </source>
</evidence>
<sequence>MAGLEPATEGNNCNAKTRLSKAVADWATHADRGATPGDGNGDKDTGHGGNPNTDEHKPASSAPRHGHGAAGSYGKPRHPDQAGSNWGSYNCAYFDEPNQRAPHQPADKQSYGVDGRGGIELSKRYPPQDLDSDDDGQIVYDRASRTGKVIFGPVHSNNTISCGGGSYCFTLWASDRRNKSQTYIQKQGCWLTPDGDACAGEPCVAIQRLGHNNFHICCCQGHMCNTRFRDGYNSSKQRPSVTSDGTTTDSALKAVGLIQGNSYLVETIGIALGLFLSVSLITVLSYLVYRLCMTSKRATPLSSSAGTRTDTDLQDIGPGKGPAHFDINNLKILDLIVRGRYSEVRKGLLDGKDVAVKIYQHHHRQYFFNEWTAFALPFMENKNLVKFYGAAERPKEDGRGDGVPDTELEMGLGNDAPDQYMVVTELATLGSLTGYLKNNTLDWYRLCHMCQDICQGLVHLHTDVTCGGLFKPAIVHRDINTRNILVKADLTCVLADLGFALGVMGSKIFRNGVAEIAEQSSLADVGTLRYMAPEVFDGAVNLRDCEASLKQIDVYALGLVMWEIATRCVDLYQGAAVPEYQLPYQAEAGNHPLFEELQVLVVKYKTRPKFPEVWKDTHPAVRSLKETIEDCWDPDAEARLTALCVQERVVDISTLWLQGSNRKREVMPTLNTDLRPSVSRASSIPGVVSNGMSVLLSFVDDGSAQDGGSFTRAGLVGSSHRPASAEGYGGTVAEDGVEATVTTPLIDRNVNHLPAEEDSLSEDRKRVRAWLQDQSVSGSTVDTLLPLTPLGDQNQNLMDCHRDKYSCPQQGNNQGHQTQAASPLWPGQGQANVKANNVLLAQSHGVIYHPNQGRNPTVERNTHKCSDEELAVQGNQLVGAQDSQSSAGSETLGPLAKRKGSDTQSAPCQARVVTSGGRVDSLEGNVEGLDSAGELSSLVQHDLLNDTHSQQLHSLQPQRNAPIPYLQNQVHGEIDVPSCRPKLANISVKNNRYSYSHPHKENENEASTGGRGLILSYPQYGSNNPSLADKRNTFETKSLKNVFSKFIRPKDLGHKVSMMVFGAGKKQKSELKNYDKAAGGDVSLALAGHYENSGLEASPQSRSGIASGEKPQMTSSGPAVPMQVELRNGTTVSSTCKLPNVNGGTPAPNHSRLSATDVRQGAFKDSSGGRNSQSASLFAGHPGERRCSPREGEGIPSAVAHKLVATTAAADDDSSNQGRPLLQKSGKPSENPFPKANVHCSNRDGGGEEQDQSGMMCSSAPPGGGGFTSSAPLSKDLPKHHQLPLADVLGSESTQLPAEIISQGKKLTALDQNFTSPGVSNVDKPCKHQNRLKTDQPFCDKAERPMCQNAGAMSANPGHLSDSKADNQDEKHGAGYAALAPGSFYVPDTKGGNSCMYSIKTSSSSVVPDRVVGPSLAGVSQQQGETSSKAKPLYADSASSDVSLRGSGGRKVGNSVDLDNQSSPRHVKDDKHLDRLSESRNSRDLRKLHSDYCNGQSMNGLSPELFAAGMSQSWHEDGARPNSNSYLHHRPKSLSLKGHNYKQKQQPQAAATGVTQEEMSFPSSAGDSSSLSRAGKMGIQRDNDPFVACEVKDNNNTVKHSDTLNAPGKPKVENGNITGFDGLASISSIPVVAPNVAISASLDATDLKMKDNIAHRQIVPPLCVSPAGVVADSSLPLAVSPGGRSFKPIDAPAAHSPDAVRKAHEKKDSTKLVSLSASQSSGHLKLKSSPADLGQSDELILHSKAVKNLQISNRHGNNQSLSNHHDANGDENDKEGSRHKGAKIRRSGSTSSDSSEKIRRRIKTPVSFKNGRLSLYDDRLMSHSLDSALLFSAAGEEV</sequence>
<feature type="compositionally biased region" description="Basic and acidic residues" evidence="19">
    <location>
        <begin position="1182"/>
        <end position="1193"/>
    </location>
</feature>
<gene>
    <name evidence="21" type="ORF">PoB_004694000</name>
</gene>
<evidence type="ECO:0000256" key="1">
    <source>
        <dbReference type="ARBA" id="ARBA00004479"/>
    </source>
</evidence>
<name>A0AAV4BM00_9GAST</name>
<dbReference type="PRINTS" id="PR00653">
    <property type="entry name" value="ACTIVIN2R"/>
</dbReference>
<feature type="compositionally biased region" description="Polar residues" evidence="19">
    <location>
        <begin position="879"/>
        <end position="889"/>
    </location>
</feature>
<keyword evidence="7" id="KW-0732">Signal</keyword>
<comment type="catalytic activity">
    <reaction evidence="16">
        <text>L-seryl-[receptor-protein] + ATP = O-phospho-L-seryl-[receptor-protein] + ADP + H(+)</text>
        <dbReference type="Rhea" id="RHEA:18673"/>
        <dbReference type="Rhea" id="RHEA-COMP:11022"/>
        <dbReference type="Rhea" id="RHEA-COMP:11023"/>
        <dbReference type="ChEBI" id="CHEBI:15378"/>
        <dbReference type="ChEBI" id="CHEBI:29999"/>
        <dbReference type="ChEBI" id="CHEBI:30616"/>
        <dbReference type="ChEBI" id="CHEBI:83421"/>
        <dbReference type="ChEBI" id="CHEBI:456216"/>
        <dbReference type="EC" id="2.7.11.30"/>
    </reaction>
</comment>
<keyword evidence="9 18" id="KW-0418">Kinase</keyword>
<evidence type="ECO:0000256" key="11">
    <source>
        <dbReference type="ARBA" id="ARBA00022842"/>
    </source>
</evidence>
<evidence type="ECO:0000256" key="13">
    <source>
        <dbReference type="ARBA" id="ARBA00023136"/>
    </source>
</evidence>
<dbReference type="Gene3D" id="1.10.510.10">
    <property type="entry name" value="Transferase(Phosphotransferase) domain 1"/>
    <property type="match status" value="1"/>
</dbReference>
<accession>A0AAV4BM00</accession>
<dbReference type="InterPro" id="IPR000719">
    <property type="entry name" value="Prot_kinase_dom"/>
</dbReference>
<dbReference type="Proteomes" id="UP000735302">
    <property type="component" value="Unassembled WGS sequence"/>
</dbReference>
<feature type="region of interest" description="Disordered" evidence="19">
    <location>
        <begin position="1158"/>
        <end position="1193"/>
    </location>
</feature>
<feature type="region of interest" description="Disordered" evidence="19">
    <location>
        <begin position="1207"/>
        <end position="1278"/>
    </location>
</feature>
<evidence type="ECO:0000256" key="17">
    <source>
        <dbReference type="ARBA" id="ARBA00048773"/>
    </source>
</evidence>
<feature type="compositionally biased region" description="Polar residues" evidence="19">
    <location>
        <begin position="1543"/>
        <end position="1558"/>
    </location>
</feature>
<dbReference type="GO" id="GO:0005524">
    <property type="term" value="F:ATP binding"/>
    <property type="evidence" value="ECO:0007669"/>
    <property type="project" value="UniProtKB-UniRule"/>
</dbReference>
<keyword evidence="8 18" id="KW-0547">Nucleotide-binding</keyword>
<evidence type="ECO:0000313" key="22">
    <source>
        <dbReference type="Proteomes" id="UP000735302"/>
    </source>
</evidence>
<protein>
    <recommendedName>
        <fullName evidence="18">Serine/threonine-protein kinase receptor</fullName>
        <ecNumber evidence="18">2.7.11.30</ecNumber>
    </recommendedName>
</protein>
<organism evidence="21 22">
    <name type="scientific">Plakobranchus ocellatus</name>
    <dbReference type="NCBI Taxonomy" id="259542"/>
    <lineage>
        <taxon>Eukaryota</taxon>
        <taxon>Metazoa</taxon>
        <taxon>Spiralia</taxon>
        <taxon>Lophotrochozoa</taxon>
        <taxon>Mollusca</taxon>
        <taxon>Gastropoda</taxon>
        <taxon>Heterobranchia</taxon>
        <taxon>Euthyneura</taxon>
        <taxon>Panpulmonata</taxon>
        <taxon>Sacoglossa</taxon>
        <taxon>Placobranchoidea</taxon>
        <taxon>Plakobranchidae</taxon>
        <taxon>Plakobranchus</taxon>
    </lineage>
</organism>
<dbReference type="GO" id="GO:0046872">
    <property type="term" value="F:metal ion binding"/>
    <property type="evidence" value="ECO:0007669"/>
    <property type="project" value="UniProtKB-KW"/>
</dbReference>
<feature type="region of interest" description="Disordered" evidence="19">
    <location>
        <begin position="1350"/>
        <end position="1369"/>
    </location>
</feature>
<feature type="compositionally biased region" description="Basic and acidic residues" evidence="19">
    <location>
        <begin position="1466"/>
        <end position="1482"/>
    </location>
</feature>
<dbReference type="FunFam" id="1.10.510.10:FF:000487">
    <property type="entry name" value="Anti-Muellerian hormone type-2 receptor"/>
    <property type="match status" value="1"/>
</dbReference>
<feature type="compositionally biased region" description="Polar residues" evidence="19">
    <location>
        <begin position="1418"/>
        <end position="1429"/>
    </location>
</feature>
<keyword evidence="14 18" id="KW-0675">Receptor</keyword>
<keyword evidence="11 18" id="KW-0460">Magnesium</keyword>
<keyword evidence="3 18" id="KW-0723">Serine/threonine-protein kinase</keyword>
<dbReference type="SUPFAM" id="SSF57302">
    <property type="entry name" value="Snake toxin-like"/>
    <property type="match status" value="1"/>
</dbReference>
<dbReference type="PANTHER" id="PTHR23255:SF100">
    <property type="entry name" value="RECEPTOR PROTEIN SERINE_THREONINE KINASE"/>
    <property type="match status" value="1"/>
</dbReference>
<feature type="region of interest" description="Disordered" evidence="19">
    <location>
        <begin position="1754"/>
        <end position="1803"/>
    </location>
</feature>